<dbReference type="InterPro" id="IPR028082">
    <property type="entry name" value="Peripla_BP_I"/>
</dbReference>
<keyword evidence="2" id="KW-1185">Reference proteome</keyword>
<dbReference type="EMBL" id="JAPTGC010000008">
    <property type="protein sequence ID" value="MCZ0863039.1"/>
    <property type="molecule type" value="Genomic_DNA"/>
</dbReference>
<sequence length="706" mass="73045">MKQVVALLLVALALVIAFAVFTGGGGDEPDPLPPVINATMYHGTIGVVLPNDSVIGDQVRNGIDTAFLLQDAKTRPSLVYLNSTDMTSLPVLDAVITATDAISAAWDADAGASGVVHVAVASPGYAAVAPRDVVTFSTPPYYEVSSLRSLLRQHETIGVIGPDNSYTAAYIRDLKDATGSEIISGVFSSSSGEVSSLRSLLAKNPGLLIITGGEDIPLLVAKAREFGLTGPVMVSSWVGEDAAVVNDSRMEGVYTAKRMSDISSHPFYNVYQARFGTAGSVYAAEGYDAMMTLSRLVPQSNGSAQYVSGWYMGKNYEGAAGSYEFDDEGCGRILMQIAQFQSGAVVPVDTYVRPPSEVVVGVYGNAEVVRGAVAGAELINSANSLSLPGAATSGISGLYGAKIRILPLQSGSPVPDNVTAVVGDLTGVVTNLPAVHTVSGGRAPEGGWSVSFVPDADAGFSSFLDIVDGRRGYGPGLDNVTVLYPEGTVLPLRMLSALEGHGYHVSQVSYSLPLTEDAAAAVMSGLNCSGQVLVSLPAGAEDLTVLLAGSRQTGSVPAVWYVAGDVIVGDPVLVQSTLVYDFLTGADMWSSEAGKAKPLVREVSLFYSKVHPGRSMTGVSARSFEAVVMLADAMSVSGSMSPSAVGSALRNVAYSPDQSIFFGDGISFDESGNVVGPETVVVQVQGGSARVVSGSAGLGLVTDREF</sequence>
<evidence type="ECO:0008006" key="3">
    <source>
        <dbReference type="Google" id="ProtNLM"/>
    </source>
</evidence>
<accession>A0ABT4IMQ3</accession>
<dbReference type="SUPFAM" id="SSF53822">
    <property type="entry name" value="Periplasmic binding protein-like I"/>
    <property type="match status" value="2"/>
</dbReference>
<evidence type="ECO:0000313" key="1">
    <source>
        <dbReference type="EMBL" id="MCZ0863039.1"/>
    </source>
</evidence>
<reference evidence="1" key="1">
    <citation type="submission" date="2022-12" db="EMBL/GenBank/DDBJ databases">
        <title>Isolation and characterisation of novel Methanocorpusculum spp. from native Australian herbivores indicates the genus is ancestrally host-associated.</title>
        <authorList>
            <person name="Volmer J.G."/>
            <person name="Soo R.M."/>
            <person name="Evans P.N."/>
            <person name="Hoedt E.C."/>
            <person name="Astorga Alsina A.L."/>
            <person name="Woodcroft B.J."/>
            <person name="Tyson G.W."/>
            <person name="Hugenholtz P."/>
            <person name="Morrison M."/>
        </authorList>
    </citation>
    <scope>NUCLEOTIDE SEQUENCE</scope>
    <source>
        <strain evidence="1">CW153</strain>
    </source>
</reference>
<gene>
    <name evidence="1" type="ORF">O0S09_07230</name>
</gene>
<dbReference type="InterPro" id="IPR051010">
    <property type="entry name" value="BCAA_transport"/>
</dbReference>
<dbReference type="PANTHER" id="PTHR30483">
    <property type="entry name" value="LEUCINE-SPECIFIC-BINDING PROTEIN"/>
    <property type="match status" value="1"/>
</dbReference>
<name>A0ABT4IMQ3_9EURY</name>
<comment type="caution">
    <text evidence="1">The sequence shown here is derived from an EMBL/GenBank/DDBJ whole genome shotgun (WGS) entry which is preliminary data.</text>
</comment>
<dbReference type="RefSeq" id="WP_268923297.1">
    <property type="nucleotide sequence ID" value="NZ_JAPTGC010000008.1"/>
</dbReference>
<dbReference type="Proteomes" id="UP001141336">
    <property type="component" value="Unassembled WGS sequence"/>
</dbReference>
<evidence type="ECO:0000313" key="2">
    <source>
        <dbReference type="Proteomes" id="UP001141336"/>
    </source>
</evidence>
<proteinExistence type="predicted"/>
<dbReference type="PANTHER" id="PTHR30483:SF6">
    <property type="entry name" value="PERIPLASMIC BINDING PROTEIN OF ABC TRANSPORTER FOR NATURAL AMINO ACIDS"/>
    <property type="match status" value="1"/>
</dbReference>
<organism evidence="1 2">
    <name type="scientific">Methanocorpusculum vombati</name>
    <dbReference type="NCBI Taxonomy" id="3002864"/>
    <lineage>
        <taxon>Archaea</taxon>
        <taxon>Methanobacteriati</taxon>
        <taxon>Methanobacteriota</taxon>
        <taxon>Stenosarchaea group</taxon>
        <taxon>Methanomicrobia</taxon>
        <taxon>Methanomicrobiales</taxon>
        <taxon>Methanocorpusculaceae</taxon>
        <taxon>Methanocorpusculum</taxon>
    </lineage>
</organism>
<dbReference type="Gene3D" id="3.40.50.2300">
    <property type="match status" value="2"/>
</dbReference>
<protein>
    <recommendedName>
        <fullName evidence="3">Leucine-binding protein domain-containing protein</fullName>
    </recommendedName>
</protein>